<dbReference type="InterPro" id="IPR046112">
    <property type="entry name" value="DUF6049"/>
</dbReference>
<feature type="transmembrane region" description="Helical" evidence="1">
    <location>
        <begin position="677"/>
        <end position="697"/>
    </location>
</feature>
<keyword evidence="1" id="KW-0812">Transmembrane</keyword>
<keyword evidence="1" id="KW-0472">Membrane</keyword>
<feature type="signal peptide" evidence="2">
    <location>
        <begin position="1"/>
        <end position="32"/>
    </location>
</feature>
<proteinExistence type="predicted"/>
<sequence>MNQAGTPAAQRFAAVILAAFLTVLLAPMTAAAESVPVPEPPSRLKLTLTQLNPREINSTSTTLNVSGTVTNVGDRRISDLQVRLELGEKASSERQLRNSLTTPLSSGASISKFVDLSPATLEPGQSAQLTVTVRLDGSANNLRVNSPGVYPLLVNVNGTPDYGRQARLIALNLLLPVLGAPGKNPASPPAQPSQVTMLWPIADTRPRVVAAPYGGKAVLSDDALAGELRHGGRLDALVSSALSVRDDPQVGKALCYAVDPDLLDTVDAMTRGYDVRTATGTVAGSGVDAAKSWLDSLRRLVAGQCVVQMPYADADLSSLSGVRNGDLMRYAIDTAYRVQQVTGVSPLPGVLWANGPLNNSALDTLGSGGVKKLIVDESELSPGTSGAVTLRGTGLQATPADSLVSMALGTGSEQSAVGVQNGLAMLAYRGLTRDQGGPVVVTPPRRWDLPGTEFTQLLHSFGELLGHRMLTAVPLPQVLAAAPSETASMAYTARDVATAIPGTVTNEMATIEGTMADLRSAMTIDPTAQVDPEQVLLPLRYALVRNTSTAWEGTSGAAETSAADSRTQLDALLGRVAVGTPEVPISMASGSAPLPVFVNNMLPVQVAVRIVLNNNTGLRSSELPLYQIPAGLGKTTLLSIPAQALRAGKFSVIVNLSTPGGTPLGNPARFELRSNEYGVVTLILTIAGGAALVLLSARQIYRRLRARRSA</sequence>
<feature type="chain" id="PRO_5047234140" evidence="2">
    <location>
        <begin position="33"/>
        <end position="710"/>
    </location>
</feature>
<evidence type="ECO:0000256" key="2">
    <source>
        <dbReference type="SAM" id="SignalP"/>
    </source>
</evidence>
<evidence type="ECO:0000256" key="1">
    <source>
        <dbReference type="SAM" id="Phobius"/>
    </source>
</evidence>
<keyword evidence="1" id="KW-1133">Transmembrane helix</keyword>
<keyword evidence="4" id="KW-1185">Reference proteome</keyword>
<reference evidence="3" key="1">
    <citation type="submission" date="2022-11" db="EMBL/GenBank/DDBJ databases">
        <authorList>
            <person name="Mo P."/>
        </authorList>
    </citation>
    <scope>NUCLEOTIDE SEQUENCE</scope>
    <source>
        <strain evidence="3">HUAS 11-8</strain>
    </source>
</reference>
<evidence type="ECO:0000313" key="3">
    <source>
        <dbReference type="EMBL" id="WAL65632.1"/>
    </source>
</evidence>
<organism evidence="3 4">
    <name type="scientific">Amycolatopsis cynarae</name>
    <dbReference type="NCBI Taxonomy" id="2995223"/>
    <lineage>
        <taxon>Bacteria</taxon>
        <taxon>Bacillati</taxon>
        <taxon>Actinomycetota</taxon>
        <taxon>Actinomycetes</taxon>
        <taxon>Pseudonocardiales</taxon>
        <taxon>Pseudonocardiaceae</taxon>
        <taxon>Amycolatopsis</taxon>
    </lineage>
</organism>
<dbReference type="Pfam" id="PF19516">
    <property type="entry name" value="DUF6049"/>
    <property type="match status" value="2"/>
</dbReference>
<protein>
    <submittedName>
        <fullName evidence="3">DUF6049 family protein</fullName>
    </submittedName>
</protein>
<accession>A0ABY7B335</accession>
<dbReference type="EMBL" id="CP113836">
    <property type="protein sequence ID" value="WAL65632.1"/>
    <property type="molecule type" value="Genomic_DNA"/>
</dbReference>
<gene>
    <name evidence="3" type="ORF">ORV05_32935</name>
</gene>
<keyword evidence="2" id="KW-0732">Signal</keyword>
<dbReference type="Proteomes" id="UP001163203">
    <property type="component" value="Chromosome"/>
</dbReference>
<evidence type="ECO:0000313" key="4">
    <source>
        <dbReference type="Proteomes" id="UP001163203"/>
    </source>
</evidence>
<name>A0ABY7B335_9PSEU</name>
<dbReference type="RefSeq" id="WP_268755779.1">
    <property type="nucleotide sequence ID" value="NZ_CP113836.1"/>
</dbReference>